<keyword evidence="7" id="KW-0336">GPI-anchor</keyword>
<keyword evidence="11" id="KW-0472">Membrane</keyword>
<evidence type="ECO:0000256" key="1">
    <source>
        <dbReference type="ARBA" id="ARBA00004609"/>
    </source>
</evidence>
<dbReference type="Proteomes" id="UP000288859">
    <property type="component" value="Unassembled WGS sequence"/>
</dbReference>
<organism evidence="19 20">
    <name type="scientific">Exophiala mesophila</name>
    <name type="common">Black yeast-like fungus</name>
    <dbReference type="NCBI Taxonomy" id="212818"/>
    <lineage>
        <taxon>Eukaryota</taxon>
        <taxon>Fungi</taxon>
        <taxon>Dikarya</taxon>
        <taxon>Ascomycota</taxon>
        <taxon>Pezizomycotina</taxon>
        <taxon>Eurotiomycetes</taxon>
        <taxon>Chaetothyriomycetidae</taxon>
        <taxon>Chaetothyriales</taxon>
        <taxon>Herpotrichiellaceae</taxon>
        <taxon>Exophiala</taxon>
    </lineage>
</organism>
<evidence type="ECO:0000256" key="3">
    <source>
        <dbReference type="ARBA" id="ARBA00010031"/>
    </source>
</evidence>
<keyword evidence="12 15" id="KW-1015">Disulfide bond</keyword>
<keyword evidence="6 15" id="KW-0349">Heme</keyword>
<evidence type="ECO:0000256" key="15">
    <source>
        <dbReference type="PROSITE-ProRule" id="PRU01356"/>
    </source>
</evidence>
<feature type="compositionally biased region" description="Low complexity" evidence="16">
    <location>
        <begin position="139"/>
        <end position="200"/>
    </location>
</feature>
<keyword evidence="4" id="KW-1003">Cell membrane</keyword>
<dbReference type="EMBL" id="NAJM01000040">
    <property type="protein sequence ID" value="RVX68160.1"/>
    <property type="molecule type" value="Genomic_DNA"/>
</dbReference>
<dbReference type="AlphaFoldDB" id="A0A438MYZ9"/>
<evidence type="ECO:0000256" key="11">
    <source>
        <dbReference type="ARBA" id="ARBA00023136"/>
    </source>
</evidence>
<evidence type="ECO:0000256" key="10">
    <source>
        <dbReference type="ARBA" id="ARBA00023004"/>
    </source>
</evidence>
<comment type="caution">
    <text evidence="15">Lacks conserved residue(s) required for the propagation of feature annotation.</text>
</comment>
<dbReference type="PANTHER" id="PTHR37928:SF2">
    <property type="entry name" value="GPI ANCHORED CFEM DOMAIN PROTEIN (AFU_ORTHOLOGUE AFUA_6G10580)"/>
    <property type="match status" value="1"/>
</dbReference>
<feature type="domain" description="CFEM" evidence="18">
    <location>
        <begin position="2"/>
        <end position="120"/>
    </location>
</feature>
<feature type="disulfide bond" evidence="15">
    <location>
        <begin position="44"/>
        <end position="51"/>
    </location>
</feature>
<keyword evidence="9 17" id="KW-0732">Signal</keyword>
<evidence type="ECO:0000256" key="4">
    <source>
        <dbReference type="ARBA" id="ARBA00022475"/>
    </source>
</evidence>
<protein>
    <recommendedName>
        <fullName evidence="18">CFEM domain-containing protein</fullName>
    </recommendedName>
</protein>
<evidence type="ECO:0000313" key="19">
    <source>
        <dbReference type="EMBL" id="RVX68160.1"/>
    </source>
</evidence>
<keyword evidence="10 15" id="KW-0408">Iron</keyword>
<evidence type="ECO:0000256" key="16">
    <source>
        <dbReference type="SAM" id="MobiDB-lite"/>
    </source>
</evidence>
<dbReference type="InterPro" id="IPR051735">
    <property type="entry name" value="CFEM_domain"/>
</dbReference>
<dbReference type="GO" id="GO:0046872">
    <property type="term" value="F:metal ion binding"/>
    <property type="evidence" value="ECO:0007669"/>
    <property type="project" value="UniProtKB-UniRule"/>
</dbReference>
<keyword evidence="13" id="KW-0325">Glycoprotein</keyword>
<dbReference type="SMART" id="SM00747">
    <property type="entry name" value="CFEM"/>
    <property type="match status" value="1"/>
</dbReference>
<keyword evidence="8 15" id="KW-0479">Metal-binding</keyword>
<sequence>MLTQKLTVAAALLFGVAIVTGQDLNALPACARDPVSTAVTASGCPANDTNCVCSSTAFLNAIAVTIPAACSAEDIAIVISAGKILCPNLAGGSDGGSTTEPSDDNPPASTPTGNGGGDASTPPSQTDGQTATPTNGDQTTAAPGTVTSTTSVPETSPTTTTGSSDESSSTTSSTSTSESITTEPETTATETPSRTTSTTTYSTFTGAAANDKINGVFAMAVGVFGAVALL</sequence>
<feature type="chain" id="PRO_5019090890" description="CFEM domain-containing protein" evidence="17">
    <location>
        <begin position="22"/>
        <end position="230"/>
    </location>
</feature>
<evidence type="ECO:0000256" key="6">
    <source>
        <dbReference type="ARBA" id="ARBA00022617"/>
    </source>
</evidence>
<evidence type="ECO:0000256" key="5">
    <source>
        <dbReference type="ARBA" id="ARBA00022525"/>
    </source>
</evidence>
<keyword evidence="14" id="KW-0449">Lipoprotein</keyword>
<evidence type="ECO:0000256" key="14">
    <source>
        <dbReference type="ARBA" id="ARBA00023288"/>
    </source>
</evidence>
<evidence type="ECO:0000256" key="2">
    <source>
        <dbReference type="ARBA" id="ARBA00004613"/>
    </source>
</evidence>
<comment type="similarity">
    <text evidence="3">Belongs to the RBT5 family.</text>
</comment>
<evidence type="ECO:0000259" key="18">
    <source>
        <dbReference type="PROSITE" id="PS52012"/>
    </source>
</evidence>
<evidence type="ECO:0000256" key="9">
    <source>
        <dbReference type="ARBA" id="ARBA00022729"/>
    </source>
</evidence>
<feature type="disulfide bond" evidence="15">
    <location>
        <begin position="53"/>
        <end position="86"/>
    </location>
</feature>
<evidence type="ECO:0000256" key="17">
    <source>
        <dbReference type="SAM" id="SignalP"/>
    </source>
</evidence>
<dbReference type="Pfam" id="PF05730">
    <property type="entry name" value="CFEM"/>
    <property type="match status" value="1"/>
</dbReference>
<feature type="region of interest" description="Disordered" evidence="16">
    <location>
        <begin position="92"/>
        <end position="200"/>
    </location>
</feature>
<keyword evidence="5" id="KW-0964">Secreted</keyword>
<feature type="disulfide bond" evidence="15">
    <location>
        <begin position="30"/>
        <end position="70"/>
    </location>
</feature>
<evidence type="ECO:0000256" key="12">
    <source>
        <dbReference type="ARBA" id="ARBA00023157"/>
    </source>
</evidence>
<comment type="subcellular location">
    <subcellularLocation>
        <location evidence="1">Cell membrane</location>
        <topology evidence="1">Lipid-anchor</topology>
        <topology evidence="1">GPI-anchor</topology>
    </subcellularLocation>
    <subcellularLocation>
        <location evidence="2">Secreted</location>
    </subcellularLocation>
</comment>
<feature type="compositionally biased region" description="Polar residues" evidence="16">
    <location>
        <begin position="121"/>
        <end position="138"/>
    </location>
</feature>
<accession>A0A438MYZ9</accession>
<evidence type="ECO:0000256" key="8">
    <source>
        <dbReference type="ARBA" id="ARBA00022723"/>
    </source>
</evidence>
<dbReference type="PANTHER" id="PTHR37928">
    <property type="entry name" value="CFEM DOMAIN PROTEIN (AFU_ORTHOLOGUE AFUA_6G14090)"/>
    <property type="match status" value="1"/>
</dbReference>
<comment type="caution">
    <text evidence="19">The sequence shown here is derived from an EMBL/GenBank/DDBJ whole genome shotgun (WGS) entry which is preliminary data.</text>
</comment>
<evidence type="ECO:0000256" key="13">
    <source>
        <dbReference type="ARBA" id="ARBA00023180"/>
    </source>
</evidence>
<feature type="signal peptide" evidence="17">
    <location>
        <begin position="1"/>
        <end position="21"/>
    </location>
</feature>
<dbReference type="GO" id="GO:0005886">
    <property type="term" value="C:plasma membrane"/>
    <property type="evidence" value="ECO:0007669"/>
    <property type="project" value="UniProtKB-SubCell"/>
</dbReference>
<evidence type="ECO:0000256" key="7">
    <source>
        <dbReference type="ARBA" id="ARBA00022622"/>
    </source>
</evidence>
<proteinExistence type="inferred from homology"/>
<dbReference type="GO" id="GO:0005576">
    <property type="term" value="C:extracellular region"/>
    <property type="evidence" value="ECO:0007669"/>
    <property type="project" value="UniProtKB-SubCell"/>
</dbReference>
<name>A0A438MYZ9_EXOME</name>
<dbReference type="OrthoDB" id="3065412at2759"/>
<evidence type="ECO:0000313" key="20">
    <source>
        <dbReference type="Proteomes" id="UP000288859"/>
    </source>
</evidence>
<gene>
    <name evidence="19" type="ORF">B0A52_08668</name>
</gene>
<dbReference type="InterPro" id="IPR008427">
    <property type="entry name" value="Extracellular_membr_CFEM_dom"/>
</dbReference>
<reference evidence="19 20" key="1">
    <citation type="submission" date="2017-03" db="EMBL/GenBank/DDBJ databases">
        <title>Genomes of endolithic fungi from Antarctica.</title>
        <authorList>
            <person name="Coleine C."/>
            <person name="Masonjones S."/>
            <person name="Stajich J.E."/>
        </authorList>
    </citation>
    <scope>NUCLEOTIDE SEQUENCE [LARGE SCALE GENOMIC DNA]</scope>
    <source>
        <strain evidence="19 20">CCFEE 6314</strain>
    </source>
</reference>
<feature type="binding site" description="axial binding residue" evidence="15">
    <location>
        <position position="48"/>
    </location>
    <ligand>
        <name>heme</name>
        <dbReference type="ChEBI" id="CHEBI:30413"/>
    </ligand>
    <ligandPart>
        <name>Fe</name>
        <dbReference type="ChEBI" id="CHEBI:18248"/>
    </ligandPart>
</feature>
<dbReference type="PROSITE" id="PS52012">
    <property type="entry name" value="CFEM"/>
    <property type="match status" value="1"/>
</dbReference>
<dbReference type="GO" id="GO:0098552">
    <property type="term" value="C:side of membrane"/>
    <property type="evidence" value="ECO:0007669"/>
    <property type="project" value="UniProtKB-KW"/>
</dbReference>